<sequence length="308" mass="35807">MKRIILSAMLFVATFATAFAQDLDSKYATNLLKPGTTAPNFSLRTADGKDIKLESFRGNYVLLDFWASWCPDCRKEIPAMKQLWNDFMNYNFRIIGISFDTNKETWVKTYWDKYQMNWTQVSELKKWKKETTIDRLYNVEWIPTLYLIDPNGKIILGTVEFDKLRSTLESLKPQMKTSSADIMPQYVGGKEAMETYFKEYQLYTIPTRKMRIEADVEVAFSIEFDGQVTGARAVKVKNLQAKSDKFKKLSAQKQAQVLAEAEKHFRAEAIRLVAHMPKWTPATKNNRPVKENLLITIHFDPFYKGIKK</sequence>
<feature type="chain" id="PRO_5001916614" evidence="1">
    <location>
        <begin position="21"/>
        <end position="308"/>
    </location>
</feature>
<evidence type="ECO:0000256" key="1">
    <source>
        <dbReference type="SAM" id="SignalP"/>
    </source>
</evidence>
<dbReference type="RefSeq" id="WP_036882797.1">
    <property type="nucleotide sequence ID" value="NZ_JRNR01000029.1"/>
</dbReference>
<gene>
    <name evidence="3" type="ORF">HMPREF0654_04130</name>
</gene>
<dbReference type="GO" id="GO:0016491">
    <property type="term" value="F:oxidoreductase activity"/>
    <property type="evidence" value="ECO:0007669"/>
    <property type="project" value="InterPro"/>
</dbReference>
<dbReference type="InterPro" id="IPR000866">
    <property type="entry name" value="AhpC/TSA"/>
</dbReference>
<evidence type="ECO:0000259" key="2">
    <source>
        <dbReference type="PROSITE" id="PS51352"/>
    </source>
</evidence>
<dbReference type="Pfam" id="PF00578">
    <property type="entry name" value="AhpC-TSA"/>
    <property type="match status" value="1"/>
</dbReference>
<protein>
    <submittedName>
        <fullName evidence="3">Cytochrome C biogenesis protein</fullName>
    </submittedName>
</protein>
<name>A0A096ASM4_9BACT</name>
<dbReference type="EMBL" id="JRNR01000029">
    <property type="protein sequence ID" value="KGF49731.1"/>
    <property type="molecule type" value="Genomic_DNA"/>
</dbReference>
<reference evidence="3 4" key="1">
    <citation type="submission" date="2014-07" db="EMBL/GenBank/DDBJ databases">
        <authorList>
            <person name="McCorrison J."/>
            <person name="Sanka R."/>
            <person name="Torralba M."/>
            <person name="Gillis M."/>
            <person name="Haft D.H."/>
            <person name="Methe B."/>
            <person name="Sutton G."/>
            <person name="Nelson K.E."/>
        </authorList>
    </citation>
    <scope>NUCLEOTIDE SEQUENCE [LARGE SCALE GENOMIC DNA]</scope>
    <source>
        <strain evidence="3 4">DNF00882</strain>
    </source>
</reference>
<comment type="caution">
    <text evidence="3">The sequence shown here is derived from an EMBL/GenBank/DDBJ whole genome shotgun (WGS) entry which is preliminary data.</text>
</comment>
<accession>A0A096ASM4</accession>
<dbReference type="PANTHER" id="PTHR42852:SF13">
    <property type="entry name" value="PROTEIN DIPZ"/>
    <property type="match status" value="1"/>
</dbReference>
<dbReference type="Proteomes" id="UP000029538">
    <property type="component" value="Unassembled WGS sequence"/>
</dbReference>
<dbReference type="AlphaFoldDB" id="A0A096ASM4"/>
<feature type="signal peptide" evidence="1">
    <location>
        <begin position="1"/>
        <end position="20"/>
    </location>
</feature>
<evidence type="ECO:0000313" key="4">
    <source>
        <dbReference type="Proteomes" id="UP000029538"/>
    </source>
</evidence>
<dbReference type="InterPro" id="IPR036249">
    <property type="entry name" value="Thioredoxin-like_sf"/>
</dbReference>
<proteinExistence type="predicted"/>
<dbReference type="Gene3D" id="3.40.30.10">
    <property type="entry name" value="Glutaredoxin"/>
    <property type="match status" value="1"/>
</dbReference>
<dbReference type="InterPro" id="IPR013766">
    <property type="entry name" value="Thioredoxin_domain"/>
</dbReference>
<evidence type="ECO:0000313" key="3">
    <source>
        <dbReference type="EMBL" id="KGF49731.1"/>
    </source>
</evidence>
<dbReference type="CDD" id="cd02966">
    <property type="entry name" value="TlpA_like_family"/>
    <property type="match status" value="1"/>
</dbReference>
<dbReference type="InterPro" id="IPR050553">
    <property type="entry name" value="Thioredoxin_ResA/DsbE_sf"/>
</dbReference>
<organism evidence="3 4">
    <name type="scientific">Prevotella disiens DNF00882</name>
    <dbReference type="NCBI Taxonomy" id="1401075"/>
    <lineage>
        <taxon>Bacteria</taxon>
        <taxon>Pseudomonadati</taxon>
        <taxon>Bacteroidota</taxon>
        <taxon>Bacteroidia</taxon>
        <taxon>Bacteroidales</taxon>
        <taxon>Prevotellaceae</taxon>
        <taxon>Prevotella</taxon>
    </lineage>
</organism>
<dbReference type="PROSITE" id="PS51352">
    <property type="entry name" value="THIOREDOXIN_2"/>
    <property type="match status" value="1"/>
</dbReference>
<dbReference type="Gene3D" id="3.30.1150.10">
    <property type="match status" value="1"/>
</dbReference>
<dbReference type="PANTHER" id="PTHR42852">
    <property type="entry name" value="THIOL:DISULFIDE INTERCHANGE PROTEIN DSBE"/>
    <property type="match status" value="1"/>
</dbReference>
<feature type="domain" description="Thioredoxin" evidence="2">
    <location>
        <begin position="32"/>
        <end position="180"/>
    </location>
</feature>
<dbReference type="SUPFAM" id="SSF52833">
    <property type="entry name" value="Thioredoxin-like"/>
    <property type="match status" value="1"/>
</dbReference>
<dbReference type="GO" id="GO:0016209">
    <property type="term" value="F:antioxidant activity"/>
    <property type="evidence" value="ECO:0007669"/>
    <property type="project" value="InterPro"/>
</dbReference>
<keyword evidence="1" id="KW-0732">Signal</keyword>